<dbReference type="AlphaFoldDB" id="A0A3S0A5U7"/>
<evidence type="ECO:0000313" key="16">
    <source>
        <dbReference type="Proteomes" id="UP000277864"/>
    </source>
</evidence>
<evidence type="ECO:0000256" key="5">
    <source>
        <dbReference type="ARBA" id="ARBA00022692"/>
    </source>
</evidence>
<feature type="transmembrane region" description="Helical" evidence="12">
    <location>
        <begin position="36"/>
        <end position="56"/>
    </location>
</feature>
<comment type="catalytic activity">
    <reaction evidence="12">
        <text>2 a 1,2-diacyl-sn-glycero-3-phospho-(1'-sn-glycerol) = a cardiolipin + glycerol</text>
        <dbReference type="Rhea" id="RHEA:31451"/>
        <dbReference type="ChEBI" id="CHEBI:17754"/>
        <dbReference type="ChEBI" id="CHEBI:62237"/>
        <dbReference type="ChEBI" id="CHEBI:64716"/>
    </reaction>
</comment>
<dbReference type="GO" id="GO:0005886">
    <property type="term" value="C:plasma membrane"/>
    <property type="evidence" value="ECO:0007669"/>
    <property type="project" value="UniProtKB-SubCell"/>
</dbReference>
<evidence type="ECO:0000256" key="11">
    <source>
        <dbReference type="ARBA" id="ARBA00023264"/>
    </source>
</evidence>
<dbReference type="OrthoDB" id="9762009at2"/>
<dbReference type="InterPro" id="IPR027379">
    <property type="entry name" value="CLS_N"/>
</dbReference>
<feature type="transmembrane region" description="Helical" evidence="12">
    <location>
        <begin position="6"/>
        <end position="27"/>
    </location>
</feature>
<sequence>MMTHIVSNVMTVILVLNFIFAVAVIFLERKDTASTWAWLLVLTFIPIVGFLLYVFLGRGISKERIFDLQMQKKLGLKDEIAEQIKEIKEGTFPFPETNSIDPKELIYMVSIYDDSLFTTNNEVDLFTDGTKKFEQLLKDIETATHHIHLQYYIYRSDQLGKTIRNALIDAAKRGVQVRVLIDAWGSTSLKRNFFKPLEEAGGEVETFFPILVPYLSPRLQYRNHRKIVVIDGKIGYTGGFNVGDEYLGVVKKFGYWRDNHVRIVGDAVYALQNRFLMDWNSQHKPKLLFDPAYFPLMVTEGDRDIQIVTSGPDSTMEQIKLVYLKMINMAKKEILIQTPYYIPDDSIHEALKLALLSGVKVRLQIPNKPDHILVYWATYSFAAELLNYGATVETYEKGFMHSKTIVIDGEITSLGSTNFDNRSFRLDFEVNAIFYDIDFSQKVREAFIQDSQHSQVLTKEIYAERGLLIKIKEGLARLISPLL</sequence>
<evidence type="ECO:0000256" key="8">
    <source>
        <dbReference type="ARBA" id="ARBA00023098"/>
    </source>
</evidence>
<accession>A0A3S0A5U7</accession>
<feature type="active site" evidence="12">
    <location>
        <position position="408"/>
    </location>
</feature>
<keyword evidence="5 12" id="KW-0812">Transmembrane</keyword>
<dbReference type="SUPFAM" id="SSF56024">
    <property type="entry name" value="Phospholipase D/nuclease"/>
    <property type="match status" value="2"/>
</dbReference>
<dbReference type="InterPro" id="IPR030874">
    <property type="entry name" value="Cardiolipin_synth_Firmi"/>
</dbReference>
<evidence type="ECO:0000256" key="13">
    <source>
        <dbReference type="NCBIfam" id="TIGR04265"/>
    </source>
</evidence>
<dbReference type="InterPro" id="IPR001736">
    <property type="entry name" value="PLipase_D/transphosphatidylase"/>
</dbReference>
<keyword evidence="6" id="KW-0677">Repeat</keyword>
<keyword evidence="7 12" id="KW-1133">Transmembrane helix</keyword>
<evidence type="ECO:0000256" key="10">
    <source>
        <dbReference type="ARBA" id="ARBA00023209"/>
    </source>
</evidence>
<dbReference type="PANTHER" id="PTHR21248">
    <property type="entry name" value="CARDIOLIPIN SYNTHASE"/>
    <property type="match status" value="1"/>
</dbReference>
<keyword evidence="2 12" id="KW-1003">Cell membrane</keyword>
<dbReference type="FunFam" id="3.30.870.10:FF:000014">
    <property type="entry name" value="Cardiolipin synthase"/>
    <property type="match status" value="1"/>
</dbReference>
<organism evidence="15 16">
    <name type="scientific">Vagococcus humatus</name>
    <dbReference type="NCBI Taxonomy" id="1889241"/>
    <lineage>
        <taxon>Bacteria</taxon>
        <taxon>Bacillati</taxon>
        <taxon>Bacillota</taxon>
        <taxon>Bacilli</taxon>
        <taxon>Lactobacillales</taxon>
        <taxon>Enterococcaceae</taxon>
        <taxon>Vagococcus</taxon>
    </lineage>
</organism>
<evidence type="ECO:0000256" key="3">
    <source>
        <dbReference type="ARBA" id="ARBA00022516"/>
    </source>
</evidence>
<evidence type="ECO:0000256" key="9">
    <source>
        <dbReference type="ARBA" id="ARBA00023136"/>
    </source>
</evidence>
<dbReference type="CDD" id="cd09110">
    <property type="entry name" value="PLDc_CLS_1"/>
    <property type="match status" value="1"/>
</dbReference>
<evidence type="ECO:0000259" key="14">
    <source>
        <dbReference type="PROSITE" id="PS50035"/>
    </source>
</evidence>
<evidence type="ECO:0000256" key="2">
    <source>
        <dbReference type="ARBA" id="ARBA00022475"/>
    </source>
</evidence>
<gene>
    <name evidence="15" type="primary">cls</name>
    <name evidence="15" type="ORF">C7P63_00810</name>
</gene>
<feature type="domain" description="PLD phosphodiesterase" evidence="14">
    <location>
        <begin position="396"/>
        <end position="423"/>
    </location>
</feature>
<dbReference type="Proteomes" id="UP000277864">
    <property type="component" value="Unassembled WGS sequence"/>
</dbReference>
<keyword evidence="11 12" id="KW-1208">Phospholipid metabolism</keyword>
<keyword evidence="8 12" id="KW-0443">Lipid metabolism</keyword>
<dbReference type="InterPro" id="IPR025202">
    <property type="entry name" value="PLD-like_dom"/>
</dbReference>
<keyword evidence="9 12" id="KW-0472">Membrane</keyword>
<evidence type="ECO:0000256" key="7">
    <source>
        <dbReference type="ARBA" id="ARBA00022989"/>
    </source>
</evidence>
<keyword evidence="10 12" id="KW-0594">Phospholipid biosynthesis</keyword>
<feature type="active site" evidence="12">
    <location>
        <position position="403"/>
    </location>
</feature>
<dbReference type="NCBIfam" id="TIGR04265">
    <property type="entry name" value="bac_cardiolipin"/>
    <property type="match status" value="1"/>
</dbReference>
<dbReference type="Pfam" id="PF13396">
    <property type="entry name" value="PLDc_N"/>
    <property type="match status" value="1"/>
</dbReference>
<evidence type="ECO:0000256" key="12">
    <source>
        <dbReference type="HAMAP-Rule" id="MF_01916"/>
    </source>
</evidence>
<evidence type="ECO:0000256" key="1">
    <source>
        <dbReference type="ARBA" id="ARBA00004651"/>
    </source>
</evidence>
<protein>
    <recommendedName>
        <fullName evidence="12 13">Cardiolipin synthase</fullName>
        <shortName evidence="12">CL synthase</shortName>
        <ecNumber evidence="12 13">2.7.8.-</ecNumber>
    </recommendedName>
</protein>
<evidence type="ECO:0000256" key="6">
    <source>
        <dbReference type="ARBA" id="ARBA00022737"/>
    </source>
</evidence>
<feature type="active site" evidence="12">
    <location>
        <position position="231"/>
    </location>
</feature>
<feature type="domain" description="PLD phosphodiesterase" evidence="14">
    <location>
        <begin position="219"/>
        <end position="246"/>
    </location>
</feature>
<dbReference type="EC" id="2.7.8.-" evidence="12 13"/>
<feature type="active site" evidence="12">
    <location>
        <position position="401"/>
    </location>
</feature>
<dbReference type="EMBL" id="PXZH01000001">
    <property type="protein sequence ID" value="RST89650.1"/>
    <property type="molecule type" value="Genomic_DNA"/>
</dbReference>
<keyword evidence="3 12" id="KW-0444">Lipid biosynthesis</keyword>
<dbReference type="InterPro" id="IPR022924">
    <property type="entry name" value="Cardiolipin_synthase"/>
</dbReference>
<dbReference type="GO" id="GO:0032049">
    <property type="term" value="P:cardiolipin biosynthetic process"/>
    <property type="evidence" value="ECO:0007669"/>
    <property type="project" value="UniProtKB-UniRule"/>
</dbReference>
<dbReference type="GO" id="GO:0008808">
    <property type="term" value="F:cardiolipin synthase activity"/>
    <property type="evidence" value="ECO:0007669"/>
    <property type="project" value="UniProtKB-UniRule"/>
</dbReference>
<comment type="subcellular location">
    <subcellularLocation>
        <location evidence="1 12">Cell membrane</location>
        <topology evidence="1 12">Multi-pass membrane protein</topology>
    </subcellularLocation>
</comment>
<keyword evidence="4 12" id="KW-0808">Transferase</keyword>
<dbReference type="CDD" id="cd09112">
    <property type="entry name" value="PLDc_CLS_2"/>
    <property type="match status" value="1"/>
</dbReference>
<dbReference type="PANTHER" id="PTHR21248:SF22">
    <property type="entry name" value="PHOSPHOLIPASE D"/>
    <property type="match status" value="1"/>
</dbReference>
<dbReference type="PROSITE" id="PS50035">
    <property type="entry name" value="PLD"/>
    <property type="match status" value="2"/>
</dbReference>
<evidence type="ECO:0000256" key="4">
    <source>
        <dbReference type="ARBA" id="ARBA00022679"/>
    </source>
</evidence>
<keyword evidence="16" id="KW-1185">Reference proteome</keyword>
<comment type="function">
    <text evidence="12">Catalyzes the reversible phosphatidyl group transfer from one phosphatidylglycerol molecule to another to form cardiolipin (CL) (diphosphatidylglycerol) and glycerol.</text>
</comment>
<dbReference type="Gene3D" id="3.30.870.10">
    <property type="entry name" value="Endonuclease Chain A"/>
    <property type="match status" value="2"/>
</dbReference>
<feature type="active site" evidence="12">
    <location>
        <position position="224"/>
    </location>
</feature>
<name>A0A3S0A5U7_9ENTE</name>
<dbReference type="SMART" id="SM00155">
    <property type="entry name" value="PLDc"/>
    <property type="match status" value="2"/>
</dbReference>
<reference evidence="15 16" key="1">
    <citation type="submission" date="2018-03" db="EMBL/GenBank/DDBJ databases">
        <authorList>
            <person name="Gulvik C.A."/>
        </authorList>
    </citation>
    <scope>NUCLEOTIDE SEQUENCE [LARGE SCALE GENOMIC DNA]</scope>
    <source>
        <strain evidence="15 16">JCM 31581</strain>
    </source>
</reference>
<proteinExistence type="inferred from homology"/>
<dbReference type="Pfam" id="PF13091">
    <property type="entry name" value="PLDc_2"/>
    <property type="match status" value="2"/>
</dbReference>
<evidence type="ECO:0000313" key="15">
    <source>
        <dbReference type="EMBL" id="RST89650.1"/>
    </source>
</evidence>
<comment type="similarity">
    <text evidence="12">Belongs to the phospholipase D family. Cardiolipin synthase subfamily.</text>
</comment>
<dbReference type="HAMAP" id="MF_01916">
    <property type="entry name" value="Cardiolipin_synth_Cls"/>
    <property type="match status" value="1"/>
</dbReference>
<feature type="active site" evidence="12">
    <location>
        <position position="226"/>
    </location>
</feature>
<comment type="caution">
    <text evidence="15">The sequence shown here is derived from an EMBL/GenBank/DDBJ whole genome shotgun (WGS) entry which is preliminary data.</text>
</comment>